<dbReference type="InterPro" id="IPR000407">
    <property type="entry name" value="GDA1_CD39_NTPase"/>
</dbReference>
<reference evidence="6" key="1">
    <citation type="submission" date="2016-11" db="UniProtKB">
        <authorList>
            <consortium name="WormBaseParasite"/>
        </authorList>
    </citation>
    <scope>IDENTIFICATION</scope>
</reference>
<keyword evidence="4" id="KW-1133">Transmembrane helix</keyword>
<dbReference type="GO" id="GO:0017111">
    <property type="term" value="F:ribonucleoside triphosphate phosphatase activity"/>
    <property type="evidence" value="ECO:0007669"/>
    <property type="project" value="TreeGrafter"/>
</dbReference>
<dbReference type="PANTHER" id="PTHR11782">
    <property type="entry name" value="ADENOSINE/GUANOSINE DIPHOSPHATASE"/>
    <property type="match status" value="1"/>
</dbReference>
<evidence type="ECO:0000256" key="1">
    <source>
        <dbReference type="ARBA" id="ARBA00009283"/>
    </source>
</evidence>
<dbReference type="AlphaFoldDB" id="A0A1I8JR54"/>
<name>A0A1I8JR54_9PLAT</name>
<dbReference type="WBParaSite" id="snap_masked-unitig_33374-processed-gene-0.1-mRNA-1">
    <property type="protein sequence ID" value="snap_masked-unitig_33374-processed-gene-0.1-mRNA-1"/>
    <property type="gene ID" value="snap_masked-unitig_33374-processed-gene-0.1"/>
</dbReference>
<feature type="transmembrane region" description="Helical" evidence="4">
    <location>
        <begin position="687"/>
        <end position="718"/>
    </location>
</feature>
<dbReference type="GO" id="GO:0009134">
    <property type="term" value="P:nucleoside diphosphate catabolic process"/>
    <property type="evidence" value="ECO:0007669"/>
    <property type="project" value="TreeGrafter"/>
</dbReference>
<dbReference type="Gene3D" id="3.30.420.150">
    <property type="entry name" value="Exopolyphosphatase. Domain 2"/>
    <property type="match status" value="1"/>
</dbReference>
<proteinExistence type="inferred from homology"/>
<dbReference type="GO" id="GO:0045134">
    <property type="term" value="F:UDP phosphatase activity"/>
    <property type="evidence" value="ECO:0007669"/>
    <property type="project" value="TreeGrafter"/>
</dbReference>
<organism evidence="5 6">
    <name type="scientific">Macrostomum lignano</name>
    <dbReference type="NCBI Taxonomy" id="282301"/>
    <lineage>
        <taxon>Eukaryota</taxon>
        <taxon>Metazoa</taxon>
        <taxon>Spiralia</taxon>
        <taxon>Lophotrochozoa</taxon>
        <taxon>Platyhelminthes</taxon>
        <taxon>Rhabditophora</taxon>
        <taxon>Macrostomorpha</taxon>
        <taxon>Macrostomida</taxon>
        <taxon>Macrostomidae</taxon>
        <taxon>Macrostomum</taxon>
    </lineage>
</organism>
<dbReference type="GO" id="GO:0004382">
    <property type="term" value="F:GDP phosphatase activity"/>
    <property type="evidence" value="ECO:0007669"/>
    <property type="project" value="TreeGrafter"/>
</dbReference>
<keyword evidence="4" id="KW-0812">Transmembrane</keyword>
<evidence type="ECO:0000313" key="5">
    <source>
        <dbReference type="Proteomes" id="UP000095280"/>
    </source>
</evidence>
<dbReference type="GO" id="GO:0005886">
    <property type="term" value="C:plasma membrane"/>
    <property type="evidence" value="ECO:0007669"/>
    <property type="project" value="TreeGrafter"/>
</dbReference>
<dbReference type="PANTHER" id="PTHR11782:SF83">
    <property type="entry name" value="GUANOSINE-DIPHOSPHATASE"/>
    <property type="match status" value="1"/>
</dbReference>
<keyword evidence="4" id="KW-0472">Membrane</keyword>
<feature type="transmembrane region" description="Helical" evidence="4">
    <location>
        <begin position="331"/>
        <end position="354"/>
    </location>
</feature>
<feature type="region of interest" description="Disordered" evidence="3">
    <location>
        <begin position="454"/>
        <end position="489"/>
    </location>
</feature>
<accession>A0A1I8JR54</accession>
<dbReference type="Proteomes" id="UP000095280">
    <property type="component" value="Unplaced"/>
</dbReference>
<comment type="similarity">
    <text evidence="1">Belongs to the GDA1/CD39 NTPase family.</text>
</comment>
<sequence length="731" mass="78545">ARRSSRASHQQRVCASCCRVWLRQMTTPAAAAKHRTASSISLNMWGDCRPANYANRLFRPARSGAVARLVKVRAGVGRVEYACPAQRLAVPPKESRRMIRTIDIDLVVRMRSTLRDRSCRCYWNPVDGGRAGAAHIAFDASCSLSAVVRVAVRLLRSPTLVGDASGEVQPHRGRIGAAVGLNCGPKRFAFDPCLVHLWTCFTVSPRGSTGSDPNGLRVKLWSVPGIYDCHGQAIPCADCLLPSCALPPFESGPTLAYLTVGVRYLARDAMYDSSTGLYVKIPPAGAERTQIPGAACPLGRLCWGRCGTVCGYPPPPPPDLPKVPPPALSTWWILAALALAIGAIGLIVLFGVIVDAGAHSTKAYIYAWRLKQVPRPTGVPFSSDARKILRPDGSAAASTLKSAACASLKVTRRARAPAGWPVNFLKGGIRRPACAGGGAERRFDRQSAARSASNLFGSLDLGDRQRPQSPSSRRRTRRPTSPDTQPLTVYGRTRRVYAHSFGCYGLGAAQRRAIGRGPSPTQDMTDGKPLGLLGQGTRQRGVRPPCSDGLFTVPAAKADARFLVSAAATPPAAACWPQVLQLAVQPNSCSFNNVYQPDPVGKFVAFSGFYHVADFFNLTANRRAAPAGPAPTSPRCPSWWTASAAGRIDHRQRAACPSQAETRTDNKLAWPLGYMILQSASSPTEGLIWAVPLPLFICLIVLFVLLLALAVLFACIALRTSRGKRKGYKPF</sequence>
<evidence type="ECO:0000256" key="4">
    <source>
        <dbReference type="SAM" id="Phobius"/>
    </source>
</evidence>
<protein>
    <submittedName>
        <fullName evidence="6">Protein kinase domain-containing protein</fullName>
    </submittedName>
</protein>
<keyword evidence="2" id="KW-0378">Hydrolase</keyword>
<evidence type="ECO:0000256" key="2">
    <source>
        <dbReference type="ARBA" id="ARBA00022801"/>
    </source>
</evidence>
<evidence type="ECO:0000313" key="6">
    <source>
        <dbReference type="WBParaSite" id="snap_masked-unitig_33374-processed-gene-0.1-mRNA-1"/>
    </source>
</evidence>
<keyword evidence="5" id="KW-1185">Reference proteome</keyword>
<evidence type="ECO:0000256" key="3">
    <source>
        <dbReference type="SAM" id="MobiDB-lite"/>
    </source>
</evidence>